<sequence length="295" mass="31524">MSFALSTPTVHELPRIRSALDQWQHDDGPVHVHPGDLGWFALRGAPATADALRVWSANERSVALSLLDGPQLLRFAMDPEFRHDDALAQRIADDVGEPRTGVLDSGAAAIEARGAGALGDVLAARGWSPGEPWTPLRRDLNDHVDSPDLRFECHEPDATADWVRVHWSAFRGTPLPAERLRDLVDGWQAAARTPFFDSARVISAHDATGQAVAVTAVWSAGVGRPGLIEPMGVHRDHRGQGYGTAITTAAAAALREMGSSSAVVCAETTNTAAVSTYVAAGFAPQPNVRDWERGG</sequence>
<dbReference type="SUPFAM" id="SSF55729">
    <property type="entry name" value="Acyl-CoA N-acyltransferases (Nat)"/>
    <property type="match status" value="1"/>
</dbReference>
<dbReference type="EMBL" id="FNTX01000001">
    <property type="protein sequence ID" value="SEE30857.1"/>
    <property type="molecule type" value="Genomic_DNA"/>
</dbReference>
<reference evidence="3" key="1">
    <citation type="submission" date="2016-10" db="EMBL/GenBank/DDBJ databases">
        <authorList>
            <person name="Varghese N."/>
            <person name="Submissions S."/>
        </authorList>
    </citation>
    <scope>NUCLEOTIDE SEQUENCE [LARGE SCALE GENOMIC DNA]</scope>
    <source>
        <strain evidence="3">DSM 21368</strain>
    </source>
</reference>
<dbReference type="InterPro" id="IPR016181">
    <property type="entry name" value="Acyl_CoA_acyltransferase"/>
</dbReference>
<protein>
    <submittedName>
        <fullName evidence="2">Acetyltransferase (GNAT) family protein</fullName>
    </submittedName>
</protein>
<dbReference type="PROSITE" id="PS51186">
    <property type="entry name" value="GNAT"/>
    <property type="match status" value="1"/>
</dbReference>
<dbReference type="OrthoDB" id="4792644at2"/>
<dbReference type="InterPro" id="IPR000182">
    <property type="entry name" value="GNAT_dom"/>
</dbReference>
<evidence type="ECO:0000313" key="3">
    <source>
        <dbReference type="Proteomes" id="UP000199220"/>
    </source>
</evidence>
<feature type="domain" description="N-acetyltransferase" evidence="1">
    <location>
        <begin position="149"/>
        <end position="295"/>
    </location>
</feature>
<dbReference type="AlphaFoldDB" id="A0A1H5HS95"/>
<dbReference type="Gene3D" id="3.40.630.30">
    <property type="match status" value="1"/>
</dbReference>
<keyword evidence="2" id="KW-0808">Transferase</keyword>
<accession>A0A1H5HS95</accession>
<dbReference type="Pfam" id="PF00583">
    <property type="entry name" value="Acetyltransf_1"/>
    <property type="match status" value="1"/>
</dbReference>
<keyword evidence="3" id="KW-1185">Reference proteome</keyword>
<organism evidence="2 3">
    <name type="scientific">Ruania alba</name>
    <dbReference type="NCBI Taxonomy" id="648782"/>
    <lineage>
        <taxon>Bacteria</taxon>
        <taxon>Bacillati</taxon>
        <taxon>Actinomycetota</taxon>
        <taxon>Actinomycetes</taxon>
        <taxon>Micrococcales</taxon>
        <taxon>Ruaniaceae</taxon>
        <taxon>Ruania</taxon>
    </lineage>
</organism>
<gene>
    <name evidence="2" type="ORF">SAMN04488554_2052</name>
</gene>
<dbReference type="RefSeq" id="WP_089772813.1">
    <property type="nucleotide sequence ID" value="NZ_FNTX01000001.1"/>
</dbReference>
<proteinExistence type="predicted"/>
<dbReference type="Proteomes" id="UP000199220">
    <property type="component" value="Unassembled WGS sequence"/>
</dbReference>
<name>A0A1H5HS95_9MICO</name>
<dbReference type="GO" id="GO:0016747">
    <property type="term" value="F:acyltransferase activity, transferring groups other than amino-acyl groups"/>
    <property type="evidence" value="ECO:0007669"/>
    <property type="project" value="InterPro"/>
</dbReference>
<evidence type="ECO:0000259" key="1">
    <source>
        <dbReference type="PROSITE" id="PS51186"/>
    </source>
</evidence>
<evidence type="ECO:0000313" key="2">
    <source>
        <dbReference type="EMBL" id="SEE30857.1"/>
    </source>
</evidence>
<dbReference type="STRING" id="648782.SAMN04488554_2052"/>